<evidence type="ECO:0000256" key="2">
    <source>
        <dbReference type="ARBA" id="ARBA00035119"/>
    </source>
</evidence>
<gene>
    <name evidence="7" type="ORF">BN980_GECA18s02474g</name>
</gene>
<dbReference type="EMBL" id="CCBN010000018">
    <property type="protein sequence ID" value="CDO57112.1"/>
    <property type="molecule type" value="Genomic_DNA"/>
</dbReference>
<dbReference type="Proteomes" id="UP000242525">
    <property type="component" value="Unassembled WGS sequence"/>
</dbReference>
<dbReference type="GO" id="GO:0006400">
    <property type="term" value="P:tRNA modification"/>
    <property type="evidence" value="ECO:0007669"/>
    <property type="project" value="TreeGrafter"/>
</dbReference>
<dbReference type="OrthoDB" id="416777at2759"/>
<evidence type="ECO:0000256" key="4">
    <source>
        <dbReference type="ARBA" id="ARBA00035393"/>
    </source>
</evidence>
<comment type="catalytic activity">
    <reaction evidence="5 6">
        <text>queuosine 5'-phosphate + H2O = queuine + D-ribose 5-phosphate</text>
        <dbReference type="Rhea" id="RHEA:75387"/>
        <dbReference type="ChEBI" id="CHEBI:15377"/>
        <dbReference type="ChEBI" id="CHEBI:17433"/>
        <dbReference type="ChEBI" id="CHEBI:78346"/>
        <dbReference type="ChEBI" id="CHEBI:194371"/>
    </reaction>
    <physiologicalReaction direction="left-to-right" evidence="5 6">
        <dbReference type="Rhea" id="RHEA:75388"/>
    </physiologicalReaction>
</comment>
<evidence type="ECO:0000256" key="3">
    <source>
        <dbReference type="ARBA" id="ARBA00035306"/>
    </source>
</evidence>
<dbReference type="Pfam" id="PF10343">
    <property type="entry name" value="Q_salvage"/>
    <property type="match status" value="1"/>
</dbReference>
<accession>A0A0J9XID0</accession>
<dbReference type="STRING" id="1173061.A0A0J9XID0"/>
<dbReference type="PANTHER" id="PTHR21314:SF0">
    <property type="entry name" value="QUEUOSINE 5'-PHOSPHATE N-GLYCOSYLASE_HYDROLASE"/>
    <property type="match status" value="1"/>
</dbReference>
<reference evidence="7" key="1">
    <citation type="submission" date="2014-03" db="EMBL/GenBank/DDBJ databases">
        <authorList>
            <person name="Casaregola S."/>
        </authorList>
    </citation>
    <scope>NUCLEOTIDE SEQUENCE [LARGE SCALE GENOMIC DNA]</scope>
    <source>
        <strain evidence="7">CLIB 918</strain>
    </source>
</reference>
<keyword evidence="1 6" id="KW-0378">Hydrolase</keyword>
<proteinExistence type="inferred from homology"/>
<comment type="caution">
    <text evidence="7">The sequence shown here is derived from an EMBL/GenBank/DDBJ whole genome shotgun (WGS) entry which is preliminary data.</text>
</comment>
<dbReference type="PANTHER" id="PTHR21314">
    <property type="entry name" value="QUEUOSINE 5'-PHOSPHATE N-GLYCOSYLASE_HYDROLASE-RELATED"/>
    <property type="match status" value="1"/>
</dbReference>
<sequence length="351" mass="40241">MSTELTTGVISSAEYIAKNSTEVFVSEKGCKQAANSIYESMKLQQYSTETWASHPLNPKEKTKETVDWIFMVDLLNFSFWSDYDDSDSGHPRSQRYSVKYNDELYTGYWSLVAAINKALDAGIPITSPKYWASPEFTKDVLAQVLKSETEEQVPLFERRFEVLKEAGKVLITRFGVNSFADIISQADQSAVKLVNLVAENFKSFKDVSNYKGREVKILKRAQILVSDLWACFNGEQWGTFTDIDRISMFADYRVPQILHTLNCISYSKDLKDHIEGLKYLEQGSPDEIEIRGCSIWAVELIKRYILEEYPESKVNAILIDFYLWDSAKKLQKQLGGNGHLIPCHRTRSVFY</sequence>
<evidence type="ECO:0000313" key="7">
    <source>
        <dbReference type="EMBL" id="CDO57112.1"/>
    </source>
</evidence>
<dbReference type="InterPro" id="IPR019438">
    <property type="entry name" value="Q_salvage"/>
</dbReference>
<evidence type="ECO:0000256" key="6">
    <source>
        <dbReference type="RuleBase" id="RU365002"/>
    </source>
</evidence>
<comment type="function">
    <text evidence="6">Catalyzes the hydrolysis of queuosine 5'-phosphate, releasing the nucleobase queuine (q). Is required for salvage of queuine from exogenous queuosine (Q) that is imported and then converted to queuosine 5'-phosphate intracellularly.</text>
</comment>
<keyword evidence="8" id="KW-1185">Reference proteome</keyword>
<dbReference type="AlphaFoldDB" id="A0A0J9XID0"/>
<organism evidence="7 8">
    <name type="scientific">Geotrichum candidum</name>
    <name type="common">Oospora lactis</name>
    <name type="synonym">Dipodascus geotrichum</name>
    <dbReference type="NCBI Taxonomy" id="1173061"/>
    <lineage>
        <taxon>Eukaryota</taxon>
        <taxon>Fungi</taxon>
        <taxon>Dikarya</taxon>
        <taxon>Ascomycota</taxon>
        <taxon>Saccharomycotina</taxon>
        <taxon>Dipodascomycetes</taxon>
        <taxon>Dipodascales</taxon>
        <taxon>Dipodascaceae</taxon>
        <taxon>Geotrichum</taxon>
    </lineage>
</organism>
<dbReference type="EC" id="3.2.2.-" evidence="6"/>
<evidence type="ECO:0000313" key="8">
    <source>
        <dbReference type="Proteomes" id="UP000242525"/>
    </source>
</evidence>
<evidence type="ECO:0000256" key="1">
    <source>
        <dbReference type="ARBA" id="ARBA00022801"/>
    </source>
</evidence>
<evidence type="ECO:0000256" key="5">
    <source>
        <dbReference type="ARBA" id="ARBA00048204"/>
    </source>
</evidence>
<protein>
    <recommendedName>
        <fullName evidence="3 6">Queuosine 5'-phosphate N-glycosylase/hydrolase</fullName>
        <ecNumber evidence="6">3.2.2.-</ecNumber>
    </recommendedName>
    <alternativeName>
        <fullName evidence="4 6">Queuosine-nucleotide N-glycosylase/hydrolase</fullName>
    </alternativeName>
</protein>
<name>A0A0J9XID0_GEOCN</name>
<comment type="similarity">
    <text evidence="2 6">Belongs to the QNG1 protein family.</text>
</comment>
<dbReference type="GO" id="GO:0016787">
    <property type="term" value="F:hydrolase activity"/>
    <property type="evidence" value="ECO:0007669"/>
    <property type="project" value="UniProtKB-KW"/>
</dbReference>